<dbReference type="GeneID" id="25308438"/>
<name>A0A0D2GEC3_9EURO</name>
<dbReference type="Pfam" id="PF13450">
    <property type="entry name" value="NAD_binding_8"/>
    <property type="match status" value="1"/>
</dbReference>
<dbReference type="HOGENOM" id="CLU_1378161_0_0_1"/>
<keyword evidence="2" id="KW-0560">Oxidoreductase</keyword>
<evidence type="ECO:0000313" key="4">
    <source>
        <dbReference type="EMBL" id="KIW79108.1"/>
    </source>
</evidence>
<reference evidence="4 5" key="1">
    <citation type="submission" date="2015-01" db="EMBL/GenBank/DDBJ databases">
        <title>The Genome Sequence of Fonsecaea pedrosoi CBS 271.37.</title>
        <authorList>
            <consortium name="The Broad Institute Genomics Platform"/>
            <person name="Cuomo C."/>
            <person name="de Hoog S."/>
            <person name="Gorbushina A."/>
            <person name="Stielow B."/>
            <person name="Teixiera M."/>
            <person name="Abouelleil A."/>
            <person name="Chapman S.B."/>
            <person name="Priest M."/>
            <person name="Young S.K."/>
            <person name="Wortman J."/>
            <person name="Nusbaum C."/>
            <person name="Birren B."/>
        </authorList>
    </citation>
    <scope>NUCLEOTIDE SEQUENCE [LARGE SCALE GENOMIC DNA]</scope>
    <source>
        <strain evidence="4 5">CBS 271.37</strain>
    </source>
</reference>
<dbReference type="STRING" id="1442368.A0A0D2GEC3"/>
<evidence type="ECO:0000256" key="2">
    <source>
        <dbReference type="ARBA" id="ARBA00023002"/>
    </source>
</evidence>
<dbReference type="VEuPathDB" id="FungiDB:Z517_08948"/>
<dbReference type="PROSITE" id="PS51257">
    <property type="entry name" value="PROKAR_LIPOPROTEIN"/>
    <property type="match status" value="1"/>
</dbReference>
<keyword evidence="5" id="KW-1185">Reference proteome</keyword>
<comment type="similarity">
    <text evidence="1">Belongs to the paxM FAD-dependent monooxygenase family.</text>
</comment>
<dbReference type="EMBL" id="KN846973">
    <property type="protein sequence ID" value="KIW79108.1"/>
    <property type="molecule type" value="Genomic_DNA"/>
</dbReference>
<gene>
    <name evidence="4" type="ORF">Z517_08948</name>
</gene>
<accession>A0A0D2GEC3</accession>
<organism evidence="4 5">
    <name type="scientific">Fonsecaea pedrosoi CBS 271.37</name>
    <dbReference type="NCBI Taxonomy" id="1442368"/>
    <lineage>
        <taxon>Eukaryota</taxon>
        <taxon>Fungi</taxon>
        <taxon>Dikarya</taxon>
        <taxon>Ascomycota</taxon>
        <taxon>Pezizomycotina</taxon>
        <taxon>Eurotiomycetes</taxon>
        <taxon>Chaetothyriomycetidae</taxon>
        <taxon>Chaetothyriales</taxon>
        <taxon>Herpotrichiellaceae</taxon>
        <taxon>Fonsecaea</taxon>
    </lineage>
</organism>
<dbReference type="Gene3D" id="3.50.50.60">
    <property type="entry name" value="FAD/NAD(P)-binding domain"/>
    <property type="match status" value="1"/>
</dbReference>
<dbReference type="Proteomes" id="UP000053029">
    <property type="component" value="Unassembled WGS sequence"/>
</dbReference>
<dbReference type="Gene3D" id="3.30.9.30">
    <property type="match status" value="1"/>
</dbReference>
<dbReference type="GO" id="GO:0004497">
    <property type="term" value="F:monooxygenase activity"/>
    <property type="evidence" value="ECO:0007669"/>
    <property type="project" value="UniProtKB-KW"/>
</dbReference>
<dbReference type="InterPro" id="IPR036188">
    <property type="entry name" value="FAD/NAD-bd_sf"/>
</dbReference>
<evidence type="ECO:0000313" key="5">
    <source>
        <dbReference type="Proteomes" id="UP000053029"/>
    </source>
</evidence>
<dbReference type="InterPro" id="IPR050493">
    <property type="entry name" value="FAD-dep_Monooxygenase_BioMet"/>
</dbReference>
<dbReference type="AlphaFoldDB" id="A0A0D2GEC3"/>
<proteinExistence type="inferred from homology"/>
<dbReference type="SUPFAM" id="SSF51905">
    <property type="entry name" value="FAD/NAD(P)-binding domain"/>
    <property type="match status" value="1"/>
</dbReference>
<sequence>MRHDPTSEHTDGRTDVLNITIVGASLAGLAAAISCSLAGHTVTVFEAAKELAEIGPCRWERRCKDPELKEWIANPQVHFWIGPHSRAVAYSNRSSTTYNIVLLCSDDLPQGLSRATGSVDEMRALFSLWDPILTRFLEQVEQVDKWKLMHRQELESWTNKDKNFVLLGDSATRCCPISRREPTRRSKTAVSSEGCYRM</sequence>
<evidence type="ECO:0008006" key="6">
    <source>
        <dbReference type="Google" id="ProtNLM"/>
    </source>
</evidence>
<dbReference type="RefSeq" id="XP_013282916.1">
    <property type="nucleotide sequence ID" value="XM_013427462.1"/>
</dbReference>
<keyword evidence="3" id="KW-0503">Monooxygenase</keyword>
<protein>
    <recommendedName>
        <fullName evidence="6">FAD-binding domain-containing protein</fullName>
    </recommendedName>
</protein>
<dbReference type="PANTHER" id="PTHR13789">
    <property type="entry name" value="MONOOXYGENASE"/>
    <property type="match status" value="1"/>
</dbReference>
<evidence type="ECO:0000256" key="3">
    <source>
        <dbReference type="ARBA" id="ARBA00023033"/>
    </source>
</evidence>
<dbReference type="PANTHER" id="PTHR13789:SF238">
    <property type="entry name" value="PUTATIVE (AFU_ORTHOLOGUE AFUA_2G01680)-RELATED"/>
    <property type="match status" value="1"/>
</dbReference>
<evidence type="ECO:0000256" key="1">
    <source>
        <dbReference type="ARBA" id="ARBA00007992"/>
    </source>
</evidence>